<protein>
    <recommendedName>
        <fullName evidence="3">RNA ligase/cyclic nucleotide phosphodiesterase</fullName>
    </recommendedName>
</protein>
<dbReference type="OrthoDB" id="2967263at2759"/>
<comment type="caution">
    <text evidence="1">The sequence shown here is derived from an EMBL/GenBank/DDBJ whole genome shotgun (WGS) entry which is preliminary data.</text>
</comment>
<evidence type="ECO:0008006" key="3">
    <source>
        <dbReference type="Google" id="ProtNLM"/>
    </source>
</evidence>
<proteinExistence type="predicted"/>
<sequence>MANVGFEDLSGTATTASPNPYDALINACHGDPKLIQGRYSAHRETRNAQQREKILADNFQGWILDEYLVKLEGPRKDATFSDPRHCLVFWGRPPQKVKNLIKVIQSKLLDAAPDLWVMPPDNLHMTVMEVAHSKTESEITALVDMVKTHYKDIADYTMSHRARLVKPMLSYDTAALALSFVPAAGESPPYHRTPKDDEYTYHHLRRDTHAALTEAGIQVGSRYVVPSAHLTIARFNSPNVFGGDPFDASATLEIKKRKHWINELELINKWLEVEYWPTEGQQLIKPGGEWVVGEEKGLDFRKGTLWYGGGETVYIGEGFVHEEVVAN</sequence>
<name>W9YHG4_9EURO</name>
<accession>W9YHG4</accession>
<dbReference type="Gene3D" id="3.90.1140.10">
    <property type="entry name" value="Cyclic phosphodiesterase"/>
    <property type="match status" value="1"/>
</dbReference>
<dbReference type="eggNOG" id="ENOG502S7CF">
    <property type="taxonomic scope" value="Eukaryota"/>
</dbReference>
<gene>
    <name evidence="1" type="ORF">A1O1_05638</name>
</gene>
<dbReference type="STRING" id="1182541.W9YHG4"/>
<dbReference type="Proteomes" id="UP000019484">
    <property type="component" value="Unassembled WGS sequence"/>
</dbReference>
<reference evidence="1 2" key="1">
    <citation type="submission" date="2013-03" db="EMBL/GenBank/DDBJ databases">
        <title>The Genome Sequence of Capronia coronata CBS 617.96.</title>
        <authorList>
            <consortium name="The Broad Institute Genomics Platform"/>
            <person name="Cuomo C."/>
            <person name="de Hoog S."/>
            <person name="Gorbushina A."/>
            <person name="Walker B."/>
            <person name="Young S.K."/>
            <person name="Zeng Q."/>
            <person name="Gargeya S."/>
            <person name="Fitzgerald M."/>
            <person name="Haas B."/>
            <person name="Abouelleil A."/>
            <person name="Allen A.W."/>
            <person name="Alvarado L."/>
            <person name="Arachchi H.M."/>
            <person name="Berlin A.M."/>
            <person name="Chapman S.B."/>
            <person name="Gainer-Dewar J."/>
            <person name="Goldberg J."/>
            <person name="Griggs A."/>
            <person name="Gujja S."/>
            <person name="Hansen M."/>
            <person name="Howarth C."/>
            <person name="Imamovic A."/>
            <person name="Ireland A."/>
            <person name="Larimer J."/>
            <person name="McCowan C."/>
            <person name="Murphy C."/>
            <person name="Pearson M."/>
            <person name="Poon T.W."/>
            <person name="Priest M."/>
            <person name="Roberts A."/>
            <person name="Saif S."/>
            <person name="Shea T."/>
            <person name="Sisk P."/>
            <person name="Sykes S."/>
            <person name="Wortman J."/>
            <person name="Nusbaum C."/>
            <person name="Birren B."/>
        </authorList>
    </citation>
    <scope>NUCLEOTIDE SEQUENCE [LARGE SCALE GENOMIC DNA]</scope>
    <source>
        <strain evidence="1 2">CBS 617.96</strain>
    </source>
</reference>
<evidence type="ECO:0000313" key="2">
    <source>
        <dbReference type="Proteomes" id="UP000019484"/>
    </source>
</evidence>
<organism evidence="1 2">
    <name type="scientific">Capronia coronata CBS 617.96</name>
    <dbReference type="NCBI Taxonomy" id="1182541"/>
    <lineage>
        <taxon>Eukaryota</taxon>
        <taxon>Fungi</taxon>
        <taxon>Dikarya</taxon>
        <taxon>Ascomycota</taxon>
        <taxon>Pezizomycotina</taxon>
        <taxon>Eurotiomycetes</taxon>
        <taxon>Chaetothyriomycetidae</taxon>
        <taxon>Chaetothyriales</taxon>
        <taxon>Herpotrichiellaceae</taxon>
        <taxon>Capronia</taxon>
    </lineage>
</organism>
<dbReference type="SUPFAM" id="SSF55144">
    <property type="entry name" value="LigT-like"/>
    <property type="match status" value="1"/>
</dbReference>
<dbReference type="HOGENOM" id="CLU_051290_0_0_1"/>
<dbReference type="AlphaFoldDB" id="W9YHG4"/>
<evidence type="ECO:0000313" key="1">
    <source>
        <dbReference type="EMBL" id="EXJ88706.1"/>
    </source>
</evidence>
<dbReference type="InterPro" id="IPR009097">
    <property type="entry name" value="Cyclic_Pdiesterase"/>
</dbReference>
<dbReference type="RefSeq" id="XP_007724712.1">
    <property type="nucleotide sequence ID" value="XM_007726522.1"/>
</dbReference>
<keyword evidence="2" id="KW-1185">Reference proteome</keyword>
<dbReference type="EMBL" id="AMWN01000004">
    <property type="protein sequence ID" value="EXJ88706.1"/>
    <property type="molecule type" value="Genomic_DNA"/>
</dbReference>
<dbReference type="GeneID" id="19160511"/>